<evidence type="ECO:0000313" key="3">
    <source>
        <dbReference type="Proteomes" id="UP000598971"/>
    </source>
</evidence>
<accession>A0A8J8JQU3</accession>
<gene>
    <name evidence="2" type="ORF">GD597_06555</name>
</gene>
<dbReference type="InterPro" id="IPR004360">
    <property type="entry name" value="Glyas_Fos-R_dOase_dom"/>
</dbReference>
<proteinExistence type="predicted"/>
<dbReference type="SUPFAM" id="SSF54593">
    <property type="entry name" value="Glyoxalase/Bleomycin resistance protein/Dihydroxybiphenyl dioxygenase"/>
    <property type="match status" value="1"/>
</dbReference>
<reference evidence="2" key="1">
    <citation type="submission" date="2019-10" db="EMBL/GenBank/DDBJ databases">
        <title>Draft genome sequence of Panacibacter sp. KCS-6.</title>
        <authorList>
            <person name="Yim K.J."/>
        </authorList>
    </citation>
    <scope>NUCLEOTIDE SEQUENCE</scope>
    <source>
        <strain evidence="2">KCS-6</strain>
    </source>
</reference>
<dbReference type="EMBL" id="WHPF01000004">
    <property type="protein sequence ID" value="NNV55112.1"/>
    <property type="molecule type" value="Genomic_DNA"/>
</dbReference>
<keyword evidence="3" id="KW-1185">Reference proteome</keyword>
<dbReference type="PANTHER" id="PTHR33993">
    <property type="entry name" value="GLYOXALASE-RELATED"/>
    <property type="match status" value="1"/>
</dbReference>
<dbReference type="RefSeq" id="WP_171607042.1">
    <property type="nucleotide sequence ID" value="NZ_WHPF01000004.1"/>
</dbReference>
<dbReference type="Pfam" id="PF00903">
    <property type="entry name" value="Glyoxalase"/>
    <property type="match status" value="1"/>
</dbReference>
<dbReference type="Gene3D" id="3.10.180.10">
    <property type="entry name" value="2,3-Dihydroxybiphenyl 1,2-Dioxygenase, domain 1"/>
    <property type="match status" value="1"/>
</dbReference>
<name>A0A8J8JQU3_9BACT</name>
<feature type="domain" description="VOC" evidence="1">
    <location>
        <begin position="7"/>
        <end position="126"/>
    </location>
</feature>
<dbReference type="CDD" id="cd07247">
    <property type="entry name" value="SgaA_N_like"/>
    <property type="match status" value="1"/>
</dbReference>
<dbReference type="AlphaFoldDB" id="A0A8J8JQU3"/>
<protein>
    <submittedName>
        <fullName evidence="2">VOC family protein</fullName>
    </submittedName>
</protein>
<organism evidence="2 3">
    <name type="scientific">Limnovirga soli</name>
    <dbReference type="NCBI Taxonomy" id="2656915"/>
    <lineage>
        <taxon>Bacteria</taxon>
        <taxon>Pseudomonadati</taxon>
        <taxon>Bacteroidota</taxon>
        <taxon>Chitinophagia</taxon>
        <taxon>Chitinophagales</taxon>
        <taxon>Chitinophagaceae</taxon>
        <taxon>Limnovirga</taxon>
    </lineage>
</organism>
<evidence type="ECO:0000259" key="1">
    <source>
        <dbReference type="PROSITE" id="PS51819"/>
    </source>
</evidence>
<dbReference type="Proteomes" id="UP000598971">
    <property type="component" value="Unassembled WGS sequence"/>
</dbReference>
<dbReference type="PROSITE" id="PS51819">
    <property type="entry name" value="VOC"/>
    <property type="match status" value="1"/>
</dbReference>
<sequence length="127" mass="13738">MTATANALNWFEISVLDINRAKDFYEKVFNIEMPLQEMMGRKMAYFPSENMNGKVSGALVESSMHQPSASGAKIYLNGNPDLSAALGNIAAAGGQVLMPKTKISDDIGFMAFFLDTEGNAVALHSNK</sequence>
<comment type="caution">
    <text evidence="2">The sequence shown here is derived from an EMBL/GenBank/DDBJ whole genome shotgun (WGS) entry which is preliminary data.</text>
</comment>
<dbReference type="InterPro" id="IPR052164">
    <property type="entry name" value="Anthracycline_SecMetBiosynth"/>
</dbReference>
<dbReference type="PANTHER" id="PTHR33993:SF2">
    <property type="entry name" value="VOC DOMAIN-CONTAINING PROTEIN"/>
    <property type="match status" value="1"/>
</dbReference>
<dbReference type="InterPro" id="IPR037523">
    <property type="entry name" value="VOC_core"/>
</dbReference>
<dbReference type="InterPro" id="IPR029068">
    <property type="entry name" value="Glyas_Bleomycin-R_OHBP_Dase"/>
</dbReference>
<evidence type="ECO:0000313" key="2">
    <source>
        <dbReference type="EMBL" id="NNV55112.1"/>
    </source>
</evidence>